<dbReference type="GO" id="GO:0005524">
    <property type="term" value="F:ATP binding"/>
    <property type="evidence" value="ECO:0007669"/>
    <property type="project" value="UniProtKB-KW"/>
</dbReference>
<dbReference type="InterPro" id="IPR003593">
    <property type="entry name" value="AAA+_ATPase"/>
</dbReference>
<proteinExistence type="inferred from homology"/>
<dbReference type="AlphaFoldDB" id="A0A9D4KS26"/>
<organism evidence="12 13">
    <name type="scientific">Dreissena polymorpha</name>
    <name type="common">Zebra mussel</name>
    <name type="synonym">Mytilus polymorpha</name>
    <dbReference type="NCBI Taxonomy" id="45954"/>
    <lineage>
        <taxon>Eukaryota</taxon>
        <taxon>Metazoa</taxon>
        <taxon>Spiralia</taxon>
        <taxon>Lophotrochozoa</taxon>
        <taxon>Mollusca</taxon>
        <taxon>Bivalvia</taxon>
        <taxon>Autobranchia</taxon>
        <taxon>Heteroconchia</taxon>
        <taxon>Euheterodonta</taxon>
        <taxon>Imparidentia</taxon>
        <taxon>Neoheterodontei</taxon>
        <taxon>Myida</taxon>
        <taxon>Dreissenoidea</taxon>
        <taxon>Dreissenidae</taxon>
        <taxon>Dreissena</taxon>
    </lineage>
</organism>
<dbReference type="CDD" id="cd19481">
    <property type="entry name" value="RecA-like_protease"/>
    <property type="match status" value="1"/>
</dbReference>
<keyword evidence="13" id="KW-1185">Reference proteome</keyword>
<dbReference type="GO" id="GO:0016558">
    <property type="term" value="P:protein import into peroxisome matrix"/>
    <property type="evidence" value="ECO:0007669"/>
    <property type="project" value="TreeGrafter"/>
</dbReference>
<reference evidence="12" key="1">
    <citation type="journal article" date="2019" name="bioRxiv">
        <title>The Genome of the Zebra Mussel, Dreissena polymorpha: A Resource for Invasive Species Research.</title>
        <authorList>
            <person name="McCartney M.A."/>
            <person name="Auch B."/>
            <person name="Kono T."/>
            <person name="Mallez S."/>
            <person name="Zhang Y."/>
            <person name="Obille A."/>
            <person name="Becker A."/>
            <person name="Abrahante J.E."/>
            <person name="Garbe J."/>
            <person name="Badalamenti J.P."/>
            <person name="Herman A."/>
            <person name="Mangelson H."/>
            <person name="Liachko I."/>
            <person name="Sullivan S."/>
            <person name="Sone E.D."/>
            <person name="Koren S."/>
            <person name="Silverstein K.A.T."/>
            <person name="Beckman K.B."/>
            <person name="Gohl D.M."/>
        </authorList>
    </citation>
    <scope>NUCLEOTIDE SEQUENCE</scope>
    <source>
        <strain evidence="12">Duluth1</strain>
        <tissue evidence="12">Whole animal</tissue>
    </source>
</reference>
<dbReference type="InterPro" id="IPR056995">
    <property type="entry name" value="PEX6_4th_dom"/>
</dbReference>
<comment type="similarity">
    <text evidence="2">Belongs to the AAA ATPase family.</text>
</comment>
<evidence type="ECO:0000256" key="1">
    <source>
        <dbReference type="ARBA" id="ARBA00004370"/>
    </source>
</evidence>
<feature type="domain" description="AAA+ ATPase" evidence="11">
    <location>
        <begin position="633"/>
        <end position="768"/>
    </location>
</feature>
<dbReference type="PANTHER" id="PTHR23077">
    <property type="entry name" value="AAA-FAMILY ATPASE"/>
    <property type="match status" value="1"/>
</dbReference>
<evidence type="ECO:0000256" key="10">
    <source>
        <dbReference type="ARBA" id="ARBA00048778"/>
    </source>
</evidence>
<dbReference type="GO" id="GO:0005829">
    <property type="term" value="C:cytosol"/>
    <property type="evidence" value="ECO:0007669"/>
    <property type="project" value="TreeGrafter"/>
</dbReference>
<evidence type="ECO:0000256" key="6">
    <source>
        <dbReference type="ARBA" id="ARBA00022840"/>
    </source>
</evidence>
<protein>
    <recommendedName>
        <fullName evidence="8">Peroxisomal ATPase PEX6</fullName>
    </recommendedName>
    <alternativeName>
        <fullName evidence="9">Peroxin-6</fullName>
    </alternativeName>
</protein>
<keyword evidence="5" id="KW-0378">Hydrolase</keyword>
<evidence type="ECO:0000256" key="4">
    <source>
        <dbReference type="ARBA" id="ARBA00022741"/>
    </source>
</evidence>
<evidence type="ECO:0000256" key="7">
    <source>
        <dbReference type="ARBA" id="ARBA00023136"/>
    </source>
</evidence>
<dbReference type="FunFam" id="1.10.8.60:FF:000039">
    <property type="entry name" value="peroxisome biogenesis factor 6"/>
    <property type="match status" value="1"/>
</dbReference>
<sequence length="1234" mass="138685">MAALSNSDKFRDKTLRFNASLVKLDKQDLSNNDNQLHVFVSRKDADILGLPSSRQSFCLSIWTNTKSESKHPPGKGSVFQRFLSNSQNFPEILIPDTEETDVDNTGSIVHGSDIEIFVVTIIREQTQNQAETDSPNKIEIFCSPEFMTHYNIASENIYVRCVQLHPVYNLVIGVGSQETYRWITKRDSEFSKHLLQIIKKSPVLVRAKDVFLAPYGPFLNDPDFKREYYTDTFVLECSPVKQGMLTEKTEMVITFLGDMQAETKRFQDKIRSLKRPGNAVSFSPLLSDFTQYSDVFYSNSLQQEDEDDCIPNFEDITDDKNSKTTTQTFDVTRQRKVSDFIGSFCFEVVSQEYVFREMLFREVKKQNFDSFYFIGMSRKQMLKLGVFDSSYVLVTPDYDEDVDVVGKDPPIERLCMVRCLTKEFDRSTKVYISPLCLFNMQQKPPVILPSKLKLKRYNFTDVYTLNIISSKSPSCTVTPPVASEVTISIVPSPNYSPRSPHDEALKQYFTCRRVVAKGDIIAIRSSDDPLFWQNTGDDTENRFPCIYFKVIGIQGQETKHRNFVMDTTHTTLVQIGTEHSYVPVMMQTYLSPQPVSFWDQDYLHGLHTYVDRLENFILPHITTSSETKILQSLPPAILLSGPVGCGKTSLVVAVARRFGVHAFKVNCHTLVGESAAATESRMKNAFTAAGLYSPCILLLQSIHALGRDRDGNTEDPRVASSLLSNVMQLKNDLQLFPMVVVATCHKNKDLTHDMQECFLHHLKIEVPTEHERGDIVGALIQNVNHSANICLSYIAQRTAGFVLGDLAALVAHAKREAFKRIVNLCYSGKVRPTVSEEEDLLAAGIVLQQADFQAALDQLQAAHSDAIGAPKIPNVMWDDVGGLSDVKSEILDTIQLPLQYPELLAAGLRRSGVLLYGPPGTGKTLLAKAVATECSLNFLSVKGPELINMYVGQSEQNIREVFNRARSATPCVIFFDELDSLAPHRGKSGDSGGVMDRVVSQLLAEMDGLNKASDVFVIGATNRPDLLDPALLRPGRFDKMLYLGVSDDNQSQYRILKALTRKFNLEENFDMEKFVEKCPFNLTGADFYALASDAMLNAIKRKIDLVDAGMYTSFQLVFLYFDSECLRKMPKKQTFVSKTVEDKITVGESDFQLALENLSPSVSEAELERYEHIREQLKGGHSGDDTVQDSVERLKEIAARYTDGTEDGKYDAEGMEEEIIDKQADILNAQSAEL</sequence>
<dbReference type="Pfam" id="PF00004">
    <property type="entry name" value="AAA"/>
    <property type="match status" value="2"/>
</dbReference>
<dbReference type="SMART" id="SM00382">
    <property type="entry name" value="AAA"/>
    <property type="match status" value="2"/>
</dbReference>
<dbReference type="FunFam" id="3.40.50.300:FF:000109">
    <property type="entry name" value="Peroxisomal biogenesis factor 6"/>
    <property type="match status" value="1"/>
</dbReference>
<evidence type="ECO:0000259" key="11">
    <source>
        <dbReference type="SMART" id="SM00382"/>
    </source>
</evidence>
<evidence type="ECO:0000256" key="8">
    <source>
        <dbReference type="ARBA" id="ARBA00034811"/>
    </source>
</evidence>
<dbReference type="EMBL" id="JAIWYP010000003">
    <property type="protein sequence ID" value="KAH3844287.1"/>
    <property type="molecule type" value="Genomic_DNA"/>
</dbReference>
<dbReference type="InterPro" id="IPR050168">
    <property type="entry name" value="AAA_ATPase_domain"/>
</dbReference>
<keyword evidence="6" id="KW-0067">ATP-binding</keyword>
<name>A0A9D4KS26_DREPO</name>
<dbReference type="PANTHER" id="PTHR23077:SF9">
    <property type="entry name" value="PEROXISOMAL ATPASE PEX6"/>
    <property type="match status" value="1"/>
</dbReference>
<dbReference type="Proteomes" id="UP000828390">
    <property type="component" value="Unassembled WGS sequence"/>
</dbReference>
<evidence type="ECO:0000256" key="3">
    <source>
        <dbReference type="ARBA" id="ARBA00022593"/>
    </source>
</evidence>
<evidence type="ECO:0000313" key="13">
    <source>
        <dbReference type="Proteomes" id="UP000828390"/>
    </source>
</evidence>
<dbReference type="CDD" id="cd19527">
    <property type="entry name" value="RecA-like_PEX6_r2"/>
    <property type="match status" value="1"/>
</dbReference>
<dbReference type="SUPFAM" id="SSF52540">
    <property type="entry name" value="P-loop containing nucleoside triphosphate hydrolases"/>
    <property type="match status" value="2"/>
</dbReference>
<dbReference type="InterPro" id="IPR047533">
    <property type="entry name" value="RecA-like_PEX6_r2"/>
</dbReference>
<accession>A0A9D4KS26</accession>
<evidence type="ECO:0000313" key="12">
    <source>
        <dbReference type="EMBL" id="KAH3844287.1"/>
    </source>
</evidence>
<dbReference type="PROSITE" id="PS00674">
    <property type="entry name" value="AAA"/>
    <property type="match status" value="1"/>
</dbReference>
<comment type="caution">
    <text evidence="12">The sequence shown here is derived from an EMBL/GenBank/DDBJ whole genome shotgun (WGS) entry which is preliminary data.</text>
</comment>
<comment type="catalytic activity">
    <reaction evidence="10">
        <text>ATP + H2O = ADP + phosphate + H(+)</text>
        <dbReference type="Rhea" id="RHEA:13065"/>
        <dbReference type="ChEBI" id="CHEBI:15377"/>
        <dbReference type="ChEBI" id="CHEBI:15378"/>
        <dbReference type="ChEBI" id="CHEBI:30616"/>
        <dbReference type="ChEBI" id="CHEBI:43474"/>
        <dbReference type="ChEBI" id="CHEBI:456216"/>
    </reaction>
    <physiologicalReaction direction="left-to-right" evidence="10">
        <dbReference type="Rhea" id="RHEA:13066"/>
    </physiologicalReaction>
</comment>
<keyword evidence="7" id="KW-0472">Membrane</keyword>
<dbReference type="InterPro" id="IPR027417">
    <property type="entry name" value="P-loop_NTPase"/>
</dbReference>
<dbReference type="Gene3D" id="3.40.50.300">
    <property type="entry name" value="P-loop containing nucleotide triphosphate hydrolases"/>
    <property type="match status" value="2"/>
</dbReference>
<dbReference type="Gene3D" id="1.10.8.60">
    <property type="match status" value="2"/>
</dbReference>
<evidence type="ECO:0000256" key="2">
    <source>
        <dbReference type="ARBA" id="ARBA00006914"/>
    </source>
</evidence>
<keyword evidence="3" id="KW-0962">Peroxisome biogenesis</keyword>
<reference evidence="12" key="2">
    <citation type="submission" date="2020-11" db="EMBL/GenBank/DDBJ databases">
        <authorList>
            <person name="McCartney M.A."/>
            <person name="Auch B."/>
            <person name="Kono T."/>
            <person name="Mallez S."/>
            <person name="Becker A."/>
            <person name="Gohl D.M."/>
            <person name="Silverstein K.A.T."/>
            <person name="Koren S."/>
            <person name="Bechman K.B."/>
            <person name="Herman A."/>
            <person name="Abrahante J.E."/>
            <person name="Garbe J."/>
        </authorList>
    </citation>
    <scope>NUCLEOTIDE SEQUENCE</scope>
    <source>
        <strain evidence="12">Duluth1</strain>
        <tissue evidence="12">Whole animal</tissue>
    </source>
</reference>
<feature type="domain" description="AAA+ ATPase" evidence="11">
    <location>
        <begin position="909"/>
        <end position="1047"/>
    </location>
</feature>
<evidence type="ECO:0000256" key="9">
    <source>
        <dbReference type="ARBA" id="ARBA00034920"/>
    </source>
</evidence>
<keyword evidence="4" id="KW-0547">Nucleotide-binding</keyword>
<gene>
    <name evidence="12" type="ORF">DPMN_086544</name>
</gene>
<dbReference type="GO" id="GO:0005778">
    <property type="term" value="C:peroxisomal membrane"/>
    <property type="evidence" value="ECO:0007669"/>
    <property type="project" value="TreeGrafter"/>
</dbReference>
<dbReference type="GO" id="GO:0016887">
    <property type="term" value="F:ATP hydrolysis activity"/>
    <property type="evidence" value="ECO:0007669"/>
    <property type="project" value="InterPro"/>
</dbReference>
<dbReference type="InterPro" id="IPR003959">
    <property type="entry name" value="ATPase_AAA_core"/>
</dbReference>
<dbReference type="Pfam" id="PF23315">
    <property type="entry name" value="PEX6_4th"/>
    <property type="match status" value="1"/>
</dbReference>
<comment type="subcellular location">
    <subcellularLocation>
        <location evidence="1">Membrane</location>
    </subcellularLocation>
</comment>
<dbReference type="InterPro" id="IPR003960">
    <property type="entry name" value="ATPase_AAA_CS"/>
</dbReference>
<evidence type="ECO:0000256" key="5">
    <source>
        <dbReference type="ARBA" id="ARBA00022801"/>
    </source>
</evidence>